<dbReference type="SUPFAM" id="SSF56784">
    <property type="entry name" value="HAD-like"/>
    <property type="match status" value="1"/>
</dbReference>
<dbReference type="STRING" id="1033810.HLPCO_002975"/>
<evidence type="ECO:0000313" key="2">
    <source>
        <dbReference type="Proteomes" id="UP000005707"/>
    </source>
</evidence>
<dbReference type="Gene3D" id="3.30.1240.10">
    <property type="match status" value="1"/>
</dbReference>
<sequence>MVTNINKQHMIVLDLDGTSLYDWKTMKDETVNTIQELKEKGHIVIIATGRPYRASKQFYEQMGLDTPMINYNGALVHHPFDQNFKQIKQHIPTNAIMDVFESQNKHISNAFCEIGDHVFLYKEDDSINSLLHAEGASLYVGDFKETLWDDPNGFIILAEKGKGQLVENYIEDKYKDIIGHRNWGGDHQDIIEVFTPQTCKGIAIKELAKQYGVQREQVIAFGDASNDLGMLEYAGLGVAMHNASDEVKQVADTITKSPNTEHGVAEFLQDYFNLNN</sequence>
<dbReference type="GO" id="GO:0005829">
    <property type="term" value="C:cytosol"/>
    <property type="evidence" value="ECO:0007669"/>
    <property type="project" value="TreeGrafter"/>
</dbReference>
<keyword evidence="2" id="KW-1185">Reference proteome</keyword>
<dbReference type="Pfam" id="PF08282">
    <property type="entry name" value="Hydrolase_3"/>
    <property type="match status" value="1"/>
</dbReference>
<dbReference type="InterPro" id="IPR036412">
    <property type="entry name" value="HAD-like_sf"/>
</dbReference>
<dbReference type="FunCoup" id="F7PV62">
    <property type="interactions" value="64"/>
</dbReference>
<dbReference type="PANTHER" id="PTHR10000:SF23">
    <property type="entry name" value="5-AMINO-6-(5-PHOSPHO-D-RIBITYLAMINO)URACIL PHOSPHATASE YITU"/>
    <property type="match status" value="1"/>
</dbReference>
<dbReference type="PANTHER" id="PTHR10000">
    <property type="entry name" value="PHOSPHOSERINE PHOSPHATASE"/>
    <property type="match status" value="1"/>
</dbReference>
<dbReference type="GO" id="GO:0000287">
    <property type="term" value="F:magnesium ion binding"/>
    <property type="evidence" value="ECO:0007669"/>
    <property type="project" value="TreeGrafter"/>
</dbReference>
<dbReference type="EC" id="2.7.1.33" evidence="1"/>
<dbReference type="SFLD" id="SFLDS00003">
    <property type="entry name" value="Haloacid_Dehalogenase"/>
    <property type="match status" value="1"/>
</dbReference>
<comment type="caution">
    <text evidence="1">The sequence shown here is derived from an EMBL/GenBank/DDBJ whole genome shotgun (WGS) entry which is preliminary data.</text>
</comment>
<dbReference type="InterPro" id="IPR000150">
    <property type="entry name" value="Cof"/>
</dbReference>
<dbReference type="eggNOG" id="COG0561">
    <property type="taxonomic scope" value="Bacteria"/>
</dbReference>
<evidence type="ECO:0000313" key="1">
    <source>
        <dbReference type="EMBL" id="ERJ10970.1"/>
    </source>
</evidence>
<dbReference type="RefSeq" id="WP_008825614.1">
    <property type="nucleotide sequence ID" value="NZ_AFNU02000020.1"/>
</dbReference>
<proteinExistence type="predicted"/>
<gene>
    <name evidence="1" type="primary">yitU</name>
    <name evidence="1" type="ORF">HLPCO_002975</name>
</gene>
<dbReference type="GO" id="GO:0016791">
    <property type="term" value="F:phosphatase activity"/>
    <property type="evidence" value="ECO:0007669"/>
    <property type="project" value="UniProtKB-ARBA"/>
</dbReference>
<reference evidence="1 2" key="2">
    <citation type="journal article" date="2013" name="PLoS ONE">
        <title>INDIGO - INtegrated Data Warehouse of MIcrobial GenOmes with Examples from the Red Sea Extremophiles.</title>
        <authorList>
            <person name="Alam I."/>
            <person name="Antunes A."/>
            <person name="Kamau A.A."/>
            <person name="Ba Alawi W."/>
            <person name="Kalkatawi M."/>
            <person name="Stingl U."/>
            <person name="Bajic V.B."/>
        </authorList>
    </citation>
    <scope>NUCLEOTIDE SEQUENCE [LARGE SCALE GENOMIC DNA]</scope>
    <source>
        <strain evidence="1 2">SSD-17B</strain>
    </source>
</reference>
<dbReference type="NCBIfam" id="TIGR00099">
    <property type="entry name" value="Cof-subfamily"/>
    <property type="match status" value="1"/>
</dbReference>
<dbReference type="InterPro" id="IPR023214">
    <property type="entry name" value="HAD_sf"/>
</dbReference>
<dbReference type="OrthoDB" id="9781413at2"/>
<dbReference type="InterPro" id="IPR006379">
    <property type="entry name" value="HAD-SF_hydro_IIB"/>
</dbReference>
<dbReference type="PROSITE" id="PS01229">
    <property type="entry name" value="COF_2"/>
    <property type="match status" value="1"/>
</dbReference>
<organism evidence="1 2">
    <name type="scientific">Haloplasma contractile SSD-17B</name>
    <dbReference type="NCBI Taxonomy" id="1033810"/>
    <lineage>
        <taxon>Bacteria</taxon>
        <taxon>Bacillati</taxon>
        <taxon>Mycoplasmatota</taxon>
        <taxon>Mollicutes</taxon>
        <taxon>Haloplasmatales</taxon>
        <taxon>Haloplasmataceae</taxon>
        <taxon>Haloplasma</taxon>
    </lineage>
</organism>
<dbReference type="Proteomes" id="UP000005707">
    <property type="component" value="Unassembled WGS sequence"/>
</dbReference>
<dbReference type="EMBL" id="AFNU02000020">
    <property type="protein sequence ID" value="ERJ10970.1"/>
    <property type="molecule type" value="Genomic_DNA"/>
</dbReference>
<keyword evidence="1" id="KW-0808">Transferase</keyword>
<dbReference type="SFLD" id="SFLDG01140">
    <property type="entry name" value="C2.B:_Phosphomannomutase_and_P"/>
    <property type="match status" value="1"/>
</dbReference>
<name>F7PV62_9MOLU</name>
<dbReference type="CDD" id="cd07516">
    <property type="entry name" value="HAD_Pase"/>
    <property type="match status" value="1"/>
</dbReference>
<dbReference type="NCBIfam" id="TIGR01484">
    <property type="entry name" value="HAD-SF-IIB"/>
    <property type="match status" value="1"/>
</dbReference>
<accession>F7PV62</accession>
<dbReference type="InParanoid" id="F7PV62"/>
<dbReference type="GO" id="GO:0004594">
    <property type="term" value="F:pantothenate kinase activity"/>
    <property type="evidence" value="ECO:0007669"/>
    <property type="project" value="UniProtKB-EC"/>
</dbReference>
<reference evidence="1 2" key="1">
    <citation type="journal article" date="2011" name="J. Bacteriol.">
        <title>Genome sequence of Haloplasma contractile, an unusual contractile bacterium from a deep-sea anoxic brine lake.</title>
        <authorList>
            <person name="Antunes A."/>
            <person name="Alam I."/>
            <person name="El Dorry H."/>
            <person name="Siam R."/>
            <person name="Robertson A."/>
            <person name="Bajic V.B."/>
            <person name="Stingl U."/>
        </authorList>
    </citation>
    <scope>NUCLEOTIDE SEQUENCE [LARGE SCALE GENOMIC DNA]</scope>
    <source>
        <strain evidence="1 2">SSD-17B</strain>
    </source>
</reference>
<dbReference type="Gene3D" id="3.40.50.1000">
    <property type="entry name" value="HAD superfamily/HAD-like"/>
    <property type="match status" value="1"/>
</dbReference>
<protein>
    <submittedName>
        <fullName evidence="1">Phosphatase YitU protein</fullName>
        <ecNumber evidence="1">2.7.1.33</ecNumber>
    </submittedName>
</protein>
<dbReference type="AlphaFoldDB" id="F7PV62"/>